<dbReference type="InterPro" id="IPR016162">
    <property type="entry name" value="Ald_DH_N"/>
</dbReference>
<dbReference type="OrthoDB" id="310895at2759"/>
<dbReference type="InterPro" id="IPR016161">
    <property type="entry name" value="Ald_DH/histidinol_DH"/>
</dbReference>
<comment type="similarity">
    <text evidence="3">Belongs to the aldehyde dehydrogenase family.</text>
</comment>
<dbReference type="Gene3D" id="3.40.605.10">
    <property type="entry name" value="Aldehyde Dehydrogenase, Chain A, domain 1"/>
    <property type="match status" value="1"/>
</dbReference>
<dbReference type="CDD" id="cd07105">
    <property type="entry name" value="ALDH_SaliADH"/>
    <property type="match status" value="1"/>
</dbReference>
<dbReference type="STRING" id="1392250.A0A2I2GAP5"/>
<evidence type="ECO:0000256" key="1">
    <source>
        <dbReference type="ARBA" id="ARBA00023002"/>
    </source>
</evidence>
<dbReference type="Proteomes" id="UP000234275">
    <property type="component" value="Unassembled WGS sequence"/>
</dbReference>
<evidence type="ECO:0000259" key="4">
    <source>
        <dbReference type="Pfam" id="PF00171"/>
    </source>
</evidence>
<dbReference type="InterPro" id="IPR050740">
    <property type="entry name" value="Aldehyde_DH_Superfamily"/>
</dbReference>
<dbReference type="InterPro" id="IPR016163">
    <property type="entry name" value="Ald_DH_C"/>
</dbReference>
<gene>
    <name evidence="5" type="ORF">P170DRAFT_424384</name>
</gene>
<accession>A0A2I2GAP5</accession>
<feature type="active site" evidence="2">
    <location>
        <position position="247"/>
    </location>
</feature>
<evidence type="ECO:0000256" key="2">
    <source>
        <dbReference type="PROSITE-ProRule" id="PRU10007"/>
    </source>
</evidence>
<evidence type="ECO:0000313" key="5">
    <source>
        <dbReference type="EMBL" id="PLB49951.1"/>
    </source>
</evidence>
<sequence length="465" mass="49774">MKVTPLLIHGEDTLLSPPDRLDSCSASTTPFQGVTPDLALQAVKSSEQAFPSWSKTPPAQRRHLLNKVASLVEERSDELTQCMQEEMHAPTLWAKLNVQAGIDLLRETAGLISDSMAGHVPVSQGDSYAMVLKEPLGVVLAMVPWNAPVILGLRGVVAPLAAGNTVVLKGSELSPRTHYLLACLFRDAGVPPGVVNFILHRPEDAAVTFETMIGHPAIRKCNFTGSTNVGRIIASKAAWALKPVLLELGGKNFALVLNDADSEFAAGEIVKGAFLNNGQICMSTDLVFAVGDIADTLVPGILSHLETIKDTHTVISPASKQRLQLLVDDARAKGASIHQAKVPALQDAQFPATVIEGLTPDMEFFSNESFGPVVGIVRVQTETEAMDLIQRSTYGLSAAIFTRAHFKALKLAESVRAGAIHVNGMTVHDEATLPHGGQGESGWGRFGAKWGIEEFLQTKTIILNP</sequence>
<dbReference type="PROSITE" id="PS00687">
    <property type="entry name" value="ALDEHYDE_DEHYDR_GLU"/>
    <property type="match status" value="1"/>
</dbReference>
<keyword evidence="6" id="KW-1185">Reference proteome</keyword>
<dbReference type="InterPro" id="IPR015590">
    <property type="entry name" value="Aldehyde_DH_dom"/>
</dbReference>
<organism evidence="5 6">
    <name type="scientific">Aspergillus steynii IBT 23096</name>
    <dbReference type="NCBI Taxonomy" id="1392250"/>
    <lineage>
        <taxon>Eukaryota</taxon>
        <taxon>Fungi</taxon>
        <taxon>Dikarya</taxon>
        <taxon>Ascomycota</taxon>
        <taxon>Pezizomycotina</taxon>
        <taxon>Eurotiomycetes</taxon>
        <taxon>Eurotiomycetidae</taxon>
        <taxon>Eurotiales</taxon>
        <taxon>Aspergillaceae</taxon>
        <taxon>Aspergillus</taxon>
        <taxon>Aspergillus subgen. Circumdati</taxon>
    </lineage>
</organism>
<dbReference type="PANTHER" id="PTHR43353">
    <property type="entry name" value="SUCCINATE-SEMIALDEHYDE DEHYDROGENASE, MITOCHONDRIAL"/>
    <property type="match status" value="1"/>
</dbReference>
<dbReference type="VEuPathDB" id="FungiDB:P170DRAFT_424384"/>
<name>A0A2I2GAP5_9EURO</name>
<dbReference type="SUPFAM" id="SSF53720">
    <property type="entry name" value="ALDH-like"/>
    <property type="match status" value="1"/>
</dbReference>
<dbReference type="AlphaFoldDB" id="A0A2I2GAP5"/>
<proteinExistence type="inferred from homology"/>
<dbReference type="Gene3D" id="3.40.309.10">
    <property type="entry name" value="Aldehyde Dehydrogenase, Chain A, domain 2"/>
    <property type="match status" value="1"/>
</dbReference>
<dbReference type="InterPro" id="IPR029510">
    <property type="entry name" value="Ald_DH_CS_GLU"/>
</dbReference>
<evidence type="ECO:0000313" key="6">
    <source>
        <dbReference type="Proteomes" id="UP000234275"/>
    </source>
</evidence>
<reference evidence="5 6" key="1">
    <citation type="submission" date="2016-12" db="EMBL/GenBank/DDBJ databases">
        <title>The genomes of Aspergillus section Nigri reveals drivers in fungal speciation.</title>
        <authorList>
            <consortium name="DOE Joint Genome Institute"/>
            <person name="Vesth T.C."/>
            <person name="Nybo J."/>
            <person name="Theobald S."/>
            <person name="Brandl J."/>
            <person name="Frisvad J.C."/>
            <person name="Nielsen K.F."/>
            <person name="Lyhne E.K."/>
            <person name="Kogle M.E."/>
            <person name="Kuo A."/>
            <person name="Riley R."/>
            <person name="Clum A."/>
            <person name="Nolan M."/>
            <person name="Lipzen A."/>
            <person name="Salamov A."/>
            <person name="Henrissat B."/>
            <person name="Wiebenga A."/>
            <person name="De Vries R.P."/>
            <person name="Grigoriev I.V."/>
            <person name="Mortensen U.H."/>
            <person name="Andersen M.R."/>
            <person name="Baker S.E."/>
        </authorList>
    </citation>
    <scope>NUCLEOTIDE SEQUENCE [LARGE SCALE GENOMIC DNA]</scope>
    <source>
        <strain evidence="5 6">IBT 23096</strain>
    </source>
</reference>
<dbReference type="GeneID" id="36555263"/>
<dbReference type="GO" id="GO:0009450">
    <property type="term" value="P:gamma-aminobutyric acid catabolic process"/>
    <property type="evidence" value="ECO:0007669"/>
    <property type="project" value="TreeGrafter"/>
</dbReference>
<keyword evidence="1 3" id="KW-0560">Oxidoreductase</keyword>
<dbReference type="PANTHER" id="PTHR43353:SF6">
    <property type="entry name" value="CYTOPLASMIC ALDEHYDE DEHYDROGENASE (EUROFUNG)"/>
    <property type="match status" value="1"/>
</dbReference>
<feature type="domain" description="Aldehyde dehydrogenase" evidence="4">
    <location>
        <begin position="35"/>
        <end position="461"/>
    </location>
</feature>
<dbReference type="Pfam" id="PF00171">
    <property type="entry name" value="Aldedh"/>
    <property type="match status" value="1"/>
</dbReference>
<dbReference type="EMBL" id="MSFO01000003">
    <property type="protein sequence ID" value="PLB49951.1"/>
    <property type="molecule type" value="Genomic_DNA"/>
</dbReference>
<dbReference type="GO" id="GO:0004777">
    <property type="term" value="F:succinate-semialdehyde dehydrogenase (NAD+) activity"/>
    <property type="evidence" value="ECO:0007669"/>
    <property type="project" value="TreeGrafter"/>
</dbReference>
<dbReference type="RefSeq" id="XP_024705253.1">
    <property type="nucleotide sequence ID" value="XM_024847564.1"/>
</dbReference>
<evidence type="ECO:0000256" key="3">
    <source>
        <dbReference type="RuleBase" id="RU003345"/>
    </source>
</evidence>
<comment type="caution">
    <text evidence="5">The sequence shown here is derived from an EMBL/GenBank/DDBJ whole genome shotgun (WGS) entry which is preliminary data.</text>
</comment>
<protein>
    <submittedName>
        <fullName evidence="5">Aldehyde dehydrogenase</fullName>
    </submittedName>
</protein>